<dbReference type="Proteomes" id="UP000827892">
    <property type="component" value="Chromosome X"/>
</dbReference>
<organism evidence="1 2">
    <name type="scientific">Caenorhabditis briggsae</name>
    <dbReference type="NCBI Taxonomy" id="6238"/>
    <lineage>
        <taxon>Eukaryota</taxon>
        <taxon>Metazoa</taxon>
        <taxon>Ecdysozoa</taxon>
        <taxon>Nematoda</taxon>
        <taxon>Chromadorea</taxon>
        <taxon>Rhabditida</taxon>
        <taxon>Rhabditina</taxon>
        <taxon>Rhabditomorpha</taxon>
        <taxon>Rhabditoidea</taxon>
        <taxon>Rhabditidae</taxon>
        <taxon>Peloderinae</taxon>
        <taxon>Caenorhabditis</taxon>
    </lineage>
</organism>
<dbReference type="AlphaFoldDB" id="A0AAE9CU77"/>
<reference evidence="1 2" key="1">
    <citation type="submission" date="2022-05" db="EMBL/GenBank/DDBJ databases">
        <title>Chromosome-level reference genomes for two strains of Caenorhabditis briggsae: an improved platform for comparative genomics.</title>
        <authorList>
            <person name="Stevens L."/>
            <person name="Andersen E.C."/>
        </authorList>
    </citation>
    <scope>NUCLEOTIDE SEQUENCE [LARGE SCALE GENOMIC DNA]</scope>
    <source>
        <strain evidence="1">QX1410_ONT</strain>
        <tissue evidence="1">Whole-organism</tissue>
    </source>
</reference>
<sequence>MSLLRRFLRLTPSSNGSTLAQRQRPKYCLIISQFKISLKTKSKYFQRILKRSSDQNSKLSCRFLILIHLICYKIYSALI</sequence>
<dbReference type="EMBL" id="CP090896">
    <property type="protein sequence ID" value="ULT81846.1"/>
    <property type="molecule type" value="Genomic_DNA"/>
</dbReference>
<evidence type="ECO:0000313" key="2">
    <source>
        <dbReference type="Proteomes" id="UP000827892"/>
    </source>
</evidence>
<name>A0AAE9CU77_CAEBR</name>
<evidence type="ECO:0000313" key="1">
    <source>
        <dbReference type="EMBL" id="ULT81846.1"/>
    </source>
</evidence>
<accession>A0AAE9CU77</accession>
<proteinExistence type="predicted"/>
<gene>
    <name evidence="1" type="ORF">L3Y34_011659</name>
</gene>
<protein>
    <submittedName>
        <fullName evidence="1">Uncharacterized protein</fullName>
    </submittedName>
</protein>